<dbReference type="GO" id="GO:0007040">
    <property type="term" value="P:lysosome organization"/>
    <property type="evidence" value="ECO:0007669"/>
    <property type="project" value="TreeGrafter"/>
</dbReference>
<keyword evidence="2" id="KW-0325">Glycoprotein</keyword>
<proteinExistence type="inferred from homology"/>
<sequence length="321" mass="37111">MKRSIILLLFVSLFVTFVLSQIPDNDPNLCQQRIQREDCPQIPTPWGTFNESDVIEVYYLQAPVFEAVFGNFFGKLGGYHSAIGFYDITTGLNYTAEYDAIFEVGNGTLPNIISVDGKDELLWCNAGILCTVPYINETYWDKDIYSTASKTYMGTINGTQLNQYIEWMQQYNVSNPIYQTWDVWNNYGQDLFVPSTTCDDFTQASIEFLGSIAIDYNCSTVFKRDYINLFTEKPQPIDFQEHYDDIFNFYKAVLDIKEGSIPQIIERILSIVGLKKYIYVQGEYYLLELNYPFMNAKYDYITLPGCPANNIEEYSNFIHIN</sequence>
<evidence type="ECO:0000256" key="2">
    <source>
        <dbReference type="ARBA" id="ARBA00023180"/>
    </source>
</evidence>
<dbReference type="GO" id="GO:0016798">
    <property type="term" value="F:hydrolase activity, acting on glycosyl bonds"/>
    <property type="evidence" value="ECO:0007669"/>
    <property type="project" value="TreeGrafter"/>
</dbReference>
<keyword evidence="5" id="KW-1185">Reference proteome</keyword>
<evidence type="ECO:0000313" key="5">
    <source>
        <dbReference type="Proteomes" id="UP001344447"/>
    </source>
</evidence>
<keyword evidence="3" id="KW-0732">Signal</keyword>
<comment type="similarity">
    <text evidence="1">Belongs to the CLN5 family.</text>
</comment>
<feature type="chain" id="PRO_5042904798" evidence="3">
    <location>
        <begin position="21"/>
        <end position="321"/>
    </location>
</feature>
<dbReference type="PANTHER" id="PTHR15380">
    <property type="entry name" value="CEROID-LIPOFUSCINOSIS, NEURONAL 5"/>
    <property type="match status" value="1"/>
</dbReference>
<organism evidence="4 5">
    <name type="scientific">Dictyostelium firmibasis</name>
    <dbReference type="NCBI Taxonomy" id="79012"/>
    <lineage>
        <taxon>Eukaryota</taxon>
        <taxon>Amoebozoa</taxon>
        <taxon>Evosea</taxon>
        <taxon>Eumycetozoa</taxon>
        <taxon>Dictyostelia</taxon>
        <taxon>Dictyosteliales</taxon>
        <taxon>Dictyosteliaceae</taxon>
        <taxon>Dictyostelium</taxon>
    </lineage>
</organism>
<evidence type="ECO:0000256" key="1">
    <source>
        <dbReference type="ARBA" id="ARBA00007028"/>
    </source>
</evidence>
<dbReference type="PANTHER" id="PTHR15380:SF2">
    <property type="entry name" value="CEROID-LIPOFUSCINOSIS NEURONAL PROTEIN 5"/>
    <property type="match status" value="1"/>
</dbReference>
<dbReference type="EMBL" id="JAVFKY010000004">
    <property type="protein sequence ID" value="KAK5577340.1"/>
    <property type="molecule type" value="Genomic_DNA"/>
</dbReference>
<accession>A0AAN7YYL5</accession>
<name>A0AAN7YYL5_9MYCE</name>
<gene>
    <name evidence="4" type="ORF">RB653_002281</name>
</gene>
<feature type="signal peptide" evidence="3">
    <location>
        <begin position="1"/>
        <end position="20"/>
    </location>
</feature>
<dbReference type="InterPro" id="IPR026138">
    <property type="entry name" value="CLN5"/>
</dbReference>
<evidence type="ECO:0000256" key="3">
    <source>
        <dbReference type="SAM" id="SignalP"/>
    </source>
</evidence>
<evidence type="ECO:0000313" key="4">
    <source>
        <dbReference type="EMBL" id="KAK5577340.1"/>
    </source>
</evidence>
<dbReference type="GO" id="GO:0005765">
    <property type="term" value="C:lysosomal membrane"/>
    <property type="evidence" value="ECO:0007669"/>
    <property type="project" value="TreeGrafter"/>
</dbReference>
<protein>
    <submittedName>
        <fullName evidence="4">Uncharacterized protein</fullName>
    </submittedName>
</protein>
<dbReference type="Proteomes" id="UP001344447">
    <property type="component" value="Unassembled WGS sequence"/>
</dbReference>
<dbReference type="Pfam" id="PF15014">
    <property type="entry name" value="CLN5"/>
    <property type="match status" value="1"/>
</dbReference>
<dbReference type="AlphaFoldDB" id="A0AAN7YYL5"/>
<comment type="caution">
    <text evidence="4">The sequence shown here is derived from an EMBL/GenBank/DDBJ whole genome shotgun (WGS) entry which is preliminary data.</text>
</comment>
<reference evidence="4 5" key="1">
    <citation type="submission" date="2023-11" db="EMBL/GenBank/DDBJ databases">
        <title>Dfirmibasis_genome.</title>
        <authorList>
            <person name="Edelbroek B."/>
            <person name="Kjellin J."/>
            <person name="Jerlstrom-Hultqvist J."/>
            <person name="Soderbom F."/>
        </authorList>
    </citation>
    <scope>NUCLEOTIDE SEQUENCE [LARGE SCALE GENOMIC DNA]</scope>
    <source>
        <strain evidence="4 5">TNS-C-14</strain>
    </source>
</reference>